<dbReference type="InterPro" id="IPR025875">
    <property type="entry name" value="Leu-rich_rpt_4"/>
</dbReference>
<organism evidence="7 8">
    <name type="scientific">Marchantia polymorpha subsp. ruderalis</name>
    <dbReference type="NCBI Taxonomy" id="1480154"/>
    <lineage>
        <taxon>Eukaryota</taxon>
        <taxon>Viridiplantae</taxon>
        <taxon>Streptophyta</taxon>
        <taxon>Embryophyta</taxon>
        <taxon>Marchantiophyta</taxon>
        <taxon>Marchantiopsida</taxon>
        <taxon>Marchantiidae</taxon>
        <taxon>Marchantiales</taxon>
        <taxon>Marchantiaceae</taxon>
        <taxon>Marchantia</taxon>
    </lineage>
</organism>
<name>A0A176VMK8_MARPO</name>
<evidence type="ECO:0000256" key="5">
    <source>
        <dbReference type="ARBA" id="ARBA00023136"/>
    </source>
</evidence>
<dbReference type="Pfam" id="PF12799">
    <property type="entry name" value="LRR_4"/>
    <property type="match status" value="1"/>
</dbReference>
<reference evidence="7" key="1">
    <citation type="submission" date="2016-03" db="EMBL/GenBank/DDBJ databases">
        <title>Mechanisms controlling the formation of the plant cell surface in tip-growing cells are functionally conserved among land plants.</title>
        <authorList>
            <person name="Honkanen S."/>
            <person name="Jones V.A."/>
            <person name="Morieri G."/>
            <person name="Champion C."/>
            <person name="Hetherington A.J."/>
            <person name="Kelly S."/>
            <person name="Saint-Marcoux D."/>
            <person name="Proust H."/>
            <person name="Prescott H."/>
            <person name="Dolan L."/>
        </authorList>
    </citation>
    <scope>NUCLEOTIDE SEQUENCE [LARGE SCALE GENOMIC DNA]</scope>
    <source>
        <tissue evidence="7">Whole gametophyte</tissue>
    </source>
</reference>
<evidence type="ECO:0000256" key="3">
    <source>
        <dbReference type="ARBA" id="ARBA00022729"/>
    </source>
</evidence>
<dbReference type="GO" id="GO:0016020">
    <property type="term" value="C:membrane"/>
    <property type="evidence" value="ECO:0007669"/>
    <property type="project" value="UniProtKB-SubCell"/>
</dbReference>
<keyword evidence="5" id="KW-0472">Membrane</keyword>
<dbReference type="InterPro" id="IPR001611">
    <property type="entry name" value="Leu-rich_rpt"/>
</dbReference>
<dbReference type="Pfam" id="PF00560">
    <property type="entry name" value="LRR_1"/>
    <property type="match status" value="1"/>
</dbReference>
<evidence type="ECO:0000313" key="7">
    <source>
        <dbReference type="EMBL" id="OAE22169.1"/>
    </source>
</evidence>
<comment type="subcellular location">
    <subcellularLocation>
        <location evidence="1">Membrane</location>
        <topology evidence="1">Single-pass membrane protein</topology>
    </subcellularLocation>
</comment>
<dbReference type="AlphaFoldDB" id="A0A176VMK8"/>
<evidence type="ECO:0000256" key="2">
    <source>
        <dbReference type="ARBA" id="ARBA00022614"/>
    </source>
</evidence>
<dbReference type="Pfam" id="PF08263">
    <property type="entry name" value="LRRNT_2"/>
    <property type="match status" value="1"/>
</dbReference>
<dbReference type="Proteomes" id="UP000077202">
    <property type="component" value="Unassembled WGS sequence"/>
</dbReference>
<evidence type="ECO:0000256" key="1">
    <source>
        <dbReference type="ARBA" id="ARBA00004167"/>
    </source>
</evidence>
<dbReference type="PANTHER" id="PTHR48060:SF21">
    <property type="entry name" value="L DOMAIN-LIKE PROTEIN"/>
    <property type="match status" value="1"/>
</dbReference>
<dbReference type="PANTHER" id="PTHR48060">
    <property type="entry name" value="DNA DAMAGE-REPAIR/TOLERATION PROTEIN DRT100"/>
    <property type="match status" value="1"/>
</dbReference>
<keyword evidence="4" id="KW-0677">Repeat</keyword>
<keyword evidence="2" id="KW-0433">Leucine-rich repeat</keyword>
<evidence type="ECO:0000259" key="6">
    <source>
        <dbReference type="Pfam" id="PF08263"/>
    </source>
</evidence>
<gene>
    <name evidence="7" type="ORF">AXG93_3271s1120</name>
</gene>
<evidence type="ECO:0000256" key="4">
    <source>
        <dbReference type="ARBA" id="ARBA00022737"/>
    </source>
</evidence>
<dbReference type="SUPFAM" id="SSF52058">
    <property type="entry name" value="L domain-like"/>
    <property type="match status" value="2"/>
</dbReference>
<keyword evidence="8" id="KW-1185">Reference proteome</keyword>
<dbReference type="InterPro" id="IPR013210">
    <property type="entry name" value="LRR_N_plant-typ"/>
</dbReference>
<dbReference type="FunFam" id="3.80.10.10:FF:000095">
    <property type="entry name" value="LRR receptor-like serine/threonine-protein kinase GSO1"/>
    <property type="match status" value="2"/>
</dbReference>
<accession>A0A176VMK8</accession>
<evidence type="ECO:0000313" key="8">
    <source>
        <dbReference type="Proteomes" id="UP000077202"/>
    </source>
</evidence>
<dbReference type="Gene3D" id="3.80.10.10">
    <property type="entry name" value="Ribonuclease Inhibitor"/>
    <property type="match status" value="5"/>
</dbReference>
<dbReference type="InterPro" id="IPR053211">
    <property type="entry name" value="DNA_repair-toleration"/>
</dbReference>
<dbReference type="EMBL" id="LVLJ01003268">
    <property type="protein sequence ID" value="OAE22169.1"/>
    <property type="molecule type" value="Genomic_DNA"/>
</dbReference>
<dbReference type="InterPro" id="IPR032675">
    <property type="entry name" value="LRR_dom_sf"/>
</dbReference>
<protein>
    <recommendedName>
        <fullName evidence="6">Leucine-rich repeat-containing N-terminal plant-type domain-containing protein</fullName>
    </recommendedName>
</protein>
<proteinExistence type="predicted"/>
<sequence>MTSFRAASPSCSGLADRFKESHAFILGLGSLFCAQRRKIPDSLIPDSPSRLLESSKQMGQRRMSSARSARQALAFMVLAALASSCYGAICNEGDQRALVQLRDAFLNNTPGAGDFFRWLGSNCCNWQDVTCRESDGRVVTLRLTGTGSPGEDLVANPAKRGQWEAALASLTQLTGLAFGNVKLGYFPKRLPATLTSLSFFDCEMEGSMPVEVGQLSRLESFQLIGKWGQVTPGAKRLSGVIPSSICNLTKLTALIIAQHSFTGNFPDCIHRMTALFLLSGYRNRFNTPLPASLGRLSSLVSFQVFENEIPGTIPPSLGNISTLGTLDLHQNRLTGTIPREFSSLKNLAYLSLSNNLLHGKLYPELSGMRSLGTFEAENNFLYGEIPSTFGNFTAMVGFRLRKNLLSGSIPATLGDMCYGRFCSIDIGQNRLTGTIPGGLIGIKKNPATNFDTANDIFLDYNFLTGPLPAYTGQTLRQINASHNQITGGFPLSWARITQVDLTYNRLDSLAQVGALPAESQIFELLLGHNRLRGSFPSWLTGLMKTVSRLDLSWNSFSGALPGAVFENPNIYSVDVSHNYFYSQLPNESSWQFQFRNGLIFLDLHHNSFYGPVPSLFVSRVLRDFIRLDLSENRFWGRFPDAFGVVGSFNAKHVDLSDNFFSGPLPVTAGRLQNLEFLDLSNNRFGGRVPGSYSQLKKLKYLNVTGNNLIEAL</sequence>
<comment type="caution">
    <text evidence="7">The sequence shown here is derived from an EMBL/GenBank/DDBJ whole genome shotgun (WGS) entry which is preliminary data.</text>
</comment>
<feature type="domain" description="Leucine-rich repeat-containing N-terminal plant-type" evidence="6">
    <location>
        <begin position="93"/>
        <end position="131"/>
    </location>
</feature>
<keyword evidence="3" id="KW-0732">Signal</keyword>